<sequence>MKRFQVHVRTRLDTGEGGVKNSHVEKLSAFNESLVPFFESGSCRMVESLDDVAYGTIFGIVDRKNAPALTGVKFRDSEAGTILVADFKQRASEAGLEAAASAVSRSVYLAQGGR</sequence>
<comment type="caution">
    <text evidence="1">The sequence shown here is derived from an EMBL/GenBank/DDBJ whole genome shotgun (WGS) entry which is preliminary data.</text>
</comment>
<dbReference type="RefSeq" id="WP_345044300.1">
    <property type="nucleotide sequence ID" value="NZ_BAABED010000001.1"/>
</dbReference>
<gene>
    <name evidence="1" type="ORF">ACFFPI_09185</name>
</gene>
<protein>
    <submittedName>
        <fullName evidence="1">Uncharacterized protein</fullName>
    </submittedName>
</protein>
<evidence type="ECO:0000313" key="1">
    <source>
        <dbReference type="EMBL" id="MFB9714294.1"/>
    </source>
</evidence>
<reference evidence="1 2" key="1">
    <citation type="submission" date="2024-09" db="EMBL/GenBank/DDBJ databases">
        <authorList>
            <person name="Sun Q."/>
            <person name="Mori K."/>
        </authorList>
    </citation>
    <scope>NUCLEOTIDE SEQUENCE [LARGE SCALE GENOMIC DNA]</scope>
    <source>
        <strain evidence="1 2">JCM 13519</strain>
    </source>
</reference>
<dbReference type="Proteomes" id="UP001589536">
    <property type="component" value="Unassembled WGS sequence"/>
</dbReference>
<name>A0ABV5UR22_9MICC</name>
<accession>A0ABV5UR22</accession>
<organism evidence="1 2">
    <name type="scientific">Arthrobacter methylotrophus</name>
    <dbReference type="NCBI Taxonomy" id="121291"/>
    <lineage>
        <taxon>Bacteria</taxon>
        <taxon>Bacillati</taxon>
        <taxon>Actinomycetota</taxon>
        <taxon>Actinomycetes</taxon>
        <taxon>Micrococcales</taxon>
        <taxon>Micrococcaceae</taxon>
        <taxon>Arthrobacter</taxon>
    </lineage>
</organism>
<keyword evidence="2" id="KW-1185">Reference proteome</keyword>
<proteinExistence type="predicted"/>
<evidence type="ECO:0000313" key="2">
    <source>
        <dbReference type="Proteomes" id="UP001589536"/>
    </source>
</evidence>
<dbReference type="EMBL" id="JBHMBH010000019">
    <property type="protein sequence ID" value="MFB9714294.1"/>
    <property type="molecule type" value="Genomic_DNA"/>
</dbReference>